<dbReference type="OrthoDB" id="2744793at2759"/>
<evidence type="ECO:0000313" key="3">
    <source>
        <dbReference type="Proteomes" id="UP000305067"/>
    </source>
</evidence>
<protein>
    <submittedName>
        <fullName evidence="2">Uncharacterized protein</fullName>
    </submittedName>
</protein>
<gene>
    <name evidence="2" type="ORF">BDV98DRAFT_252505</name>
</gene>
<dbReference type="EMBL" id="ML178844">
    <property type="protein sequence ID" value="TFK97868.1"/>
    <property type="molecule type" value="Genomic_DNA"/>
</dbReference>
<organism evidence="2 3">
    <name type="scientific">Pterulicium gracile</name>
    <dbReference type="NCBI Taxonomy" id="1884261"/>
    <lineage>
        <taxon>Eukaryota</taxon>
        <taxon>Fungi</taxon>
        <taxon>Dikarya</taxon>
        <taxon>Basidiomycota</taxon>
        <taxon>Agaricomycotina</taxon>
        <taxon>Agaricomycetes</taxon>
        <taxon>Agaricomycetidae</taxon>
        <taxon>Agaricales</taxon>
        <taxon>Pleurotineae</taxon>
        <taxon>Pterulaceae</taxon>
        <taxon>Pterulicium</taxon>
    </lineage>
</organism>
<feature type="transmembrane region" description="Helical" evidence="1">
    <location>
        <begin position="95"/>
        <end position="120"/>
    </location>
</feature>
<feature type="transmembrane region" description="Helical" evidence="1">
    <location>
        <begin position="7"/>
        <end position="26"/>
    </location>
</feature>
<keyword evidence="3" id="KW-1185">Reference proteome</keyword>
<dbReference type="Proteomes" id="UP000305067">
    <property type="component" value="Unassembled WGS sequence"/>
</dbReference>
<evidence type="ECO:0000256" key="1">
    <source>
        <dbReference type="SAM" id="Phobius"/>
    </source>
</evidence>
<evidence type="ECO:0000313" key="2">
    <source>
        <dbReference type="EMBL" id="TFK97868.1"/>
    </source>
</evidence>
<proteinExistence type="predicted"/>
<keyword evidence="1" id="KW-0472">Membrane</keyword>
<sequence>MARISSIIIIGLFIVLFVANFALRIVRLRDEGHGDADAVGHIFGSLETVLTLACSILSILANLTATGAIVYQAYKHRLLTSVNFNGAKTSSGRALVIVMESGLVYLGLQIVQTSFTFGFIRRQLTYCLSCCSPLSSHSCSAYQISVRHGSRPHTYERRARQNCQDRCGRAAR</sequence>
<keyword evidence="1" id="KW-0812">Transmembrane</keyword>
<keyword evidence="1" id="KW-1133">Transmembrane helix</keyword>
<reference evidence="2 3" key="1">
    <citation type="journal article" date="2019" name="Nat. Ecol. Evol.">
        <title>Megaphylogeny resolves global patterns of mushroom evolution.</title>
        <authorList>
            <person name="Varga T."/>
            <person name="Krizsan K."/>
            <person name="Foldi C."/>
            <person name="Dima B."/>
            <person name="Sanchez-Garcia M."/>
            <person name="Sanchez-Ramirez S."/>
            <person name="Szollosi G.J."/>
            <person name="Szarkandi J.G."/>
            <person name="Papp V."/>
            <person name="Albert L."/>
            <person name="Andreopoulos W."/>
            <person name="Angelini C."/>
            <person name="Antonin V."/>
            <person name="Barry K.W."/>
            <person name="Bougher N.L."/>
            <person name="Buchanan P."/>
            <person name="Buyck B."/>
            <person name="Bense V."/>
            <person name="Catcheside P."/>
            <person name="Chovatia M."/>
            <person name="Cooper J."/>
            <person name="Damon W."/>
            <person name="Desjardin D."/>
            <person name="Finy P."/>
            <person name="Geml J."/>
            <person name="Haridas S."/>
            <person name="Hughes K."/>
            <person name="Justo A."/>
            <person name="Karasinski D."/>
            <person name="Kautmanova I."/>
            <person name="Kiss B."/>
            <person name="Kocsube S."/>
            <person name="Kotiranta H."/>
            <person name="LaButti K.M."/>
            <person name="Lechner B.E."/>
            <person name="Liimatainen K."/>
            <person name="Lipzen A."/>
            <person name="Lukacs Z."/>
            <person name="Mihaltcheva S."/>
            <person name="Morgado L.N."/>
            <person name="Niskanen T."/>
            <person name="Noordeloos M.E."/>
            <person name="Ohm R.A."/>
            <person name="Ortiz-Santana B."/>
            <person name="Ovrebo C."/>
            <person name="Racz N."/>
            <person name="Riley R."/>
            <person name="Savchenko A."/>
            <person name="Shiryaev A."/>
            <person name="Soop K."/>
            <person name="Spirin V."/>
            <person name="Szebenyi C."/>
            <person name="Tomsovsky M."/>
            <person name="Tulloss R.E."/>
            <person name="Uehling J."/>
            <person name="Grigoriev I.V."/>
            <person name="Vagvolgyi C."/>
            <person name="Papp T."/>
            <person name="Martin F.M."/>
            <person name="Miettinen O."/>
            <person name="Hibbett D.S."/>
            <person name="Nagy L.G."/>
        </authorList>
    </citation>
    <scope>NUCLEOTIDE SEQUENCE [LARGE SCALE GENOMIC DNA]</scope>
    <source>
        <strain evidence="2 3">CBS 309.79</strain>
    </source>
</reference>
<dbReference type="AlphaFoldDB" id="A0A5C3QCG3"/>
<name>A0A5C3QCG3_9AGAR</name>
<accession>A0A5C3QCG3</accession>
<feature type="transmembrane region" description="Helical" evidence="1">
    <location>
        <begin position="49"/>
        <end position="74"/>
    </location>
</feature>